<proteinExistence type="predicted"/>
<dbReference type="InterPro" id="IPR033393">
    <property type="entry name" value="NRBF2_MIT"/>
</dbReference>
<feature type="compositionally biased region" description="Polar residues" evidence="2">
    <location>
        <begin position="110"/>
        <end position="121"/>
    </location>
</feature>
<dbReference type="GeneID" id="105263967"/>
<dbReference type="KEGG" id="fas:105263967"/>
<dbReference type="RefSeq" id="XP_011298805.1">
    <property type="nucleotide sequence ID" value="XM_011300503.1"/>
</dbReference>
<gene>
    <name evidence="4" type="primary">NRBF2</name>
    <name evidence="6" type="synonym">LOC105263967</name>
    <name evidence="4" type="ORF">g.10389</name>
</gene>
<evidence type="ECO:0000313" key="6">
    <source>
        <dbReference type="RefSeq" id="XP_011298805.1"/>
    </source>
</evidence>
<dbReference type="Gene3D" id="1.20.58.80">
    <property type="entry name" value="Phosphotransferase system, lactose/cellobiose-type IIA subunit"/>
    <property type="match status" value="1"/>
</dbReference>
<organism evidence="4">
    <name type="scientific">Fopius arisanus</name>
    <dbReference type="NCBI Taxonomy" id="64838"/>
    <lineage>
        <taxon>Eukaryota</taxon>
        <taxon>Metazoa</taxon>
        <taxon>Ecdysozoa</taxon>
        <taxon>Arthropoda</taxon>
        <taxon>Hexapoda</taxon>
        <taxon>Insecta</taxon>
        <taxon>Pterygota</taxon>
        <taxon>Neoptera</taxon>
        <taxon>Endopterygota</taxon>
        <taxon>Hymenoptera</taxon>
        <taxon>Apocrita</taxon>
        <taxon>Ichneumonoidea</taxon>
        <taxon>Braconidae</taxon>
        <taxon>Opiinae</taxon>
        <taxon>Fopius</taxon>
    </lineage>
</organism>
<keyword evidence="6" id="KW-0675">Receptor</keyword>
<feature type="region of interest" description="Disordered" evidence="2">
    <location>
        <begin position="215"/>
        <end position="234"/>
    </location>
</feature>
<feature type="region of interest" description="Disordered" evidence="2">
    <location>
        <begin position="110"/>
        <end position="129"/>
    </location>
</feature>
<evidence type="ECO:0000313" key="5">
    <source>
        <dbReference type="Proteomes" id="UP000694866"/>
    </source>
</evidence>
<feature type="coiled-coil region" evidence="1">
    <location>
        <begin position="176"/>
        <end position="210"/>
    </location>
</feature>
<dbReference type="OrthoDB" id="3694230at2759"/>
<evidence type="ECO:0000256" key="1">
    <source>
        <dbReference type="SAM" id="Coils"/>
    </source>
</evidence>
<dbReference type="GO" id="GO:0006914">
    <property type="term" value="P:autophagy"/>
    <property type="evidence" value="ECO:0007669"/>
    <property type="project" value="InterPro"/>
</dbReference>
<feature type="domain" description="Nuclear receptor-binding factor 2 MIT" evidence="3">
    <location>
        <begin position="4"/>
        <end position="42"/>
    </location>
</feature>
<accession>A0A0C9RRS5</accession>
<keyword evidence="1" id="KW-0175">Coiled coil</keyword>
<dbReference type="InterPro" id="IPR039679">
    <property type="entry name" value="NRBF2"/>
</dbReference>
<evidence type="ECO:0000313" key="4">
    <source>
        <dbReference type="EMBL" id="JAG81017.1"/>
    </source>
</evidence>
<reference evidence="4" key="1">
    <citation type="submission" date="2015-01" db="EMBL/GenBank/DDBJ databases">
        <title>Transcriptome Assembly of Fopius arisanus.</title>
        <authorList>
            <person name="Geib S."/>
        </authorList>
    </citation>
    <scope>NUCLEOTIDE SEQUENCE</scope>
</reference>
<dbReference type="Proteomes" id="UP000694866">
    <property type="component" value="Unplaced"/>
</dbReference>
<evidence type="ECO:0000259" key="3">
    <source>
        <dbReference type="Pfam" id="PF17169"/>
    </source>
</evidence>
<dbReference type="PANTHER" id="PTHR14964">
    <property type="entry name" value="NUCLEAR RECEPTOR BINDING FACTOR 2"/>
    <property type="match status" value="1"/>
</dbReference>
<evidence type="ECO:0000256" key="2">
    <source>
        <dbReference type="SAM" id="MobiDB-lite"/>
    </source>
</evidence>
<dbReference type="AlphaFoldDB" id="A0A0C9RRS5"/>
<dbReference type="Pfam" id="PF17169">
    <property type="entry name" value="NRBF2_MIT"/>
    <property type="match status" value="1"/>
</dbReference>
<name>A0A0C9RRS5_9HYME</name>
<reference evidence="6" key="2">
    <citation type="submission" date="2025-04" db="UniProtKB">
        <authorList>
            <consortium name="RefSeq"/>
        </authorList>
    </citation>
    <scope>IDENTIFICATION</scope>
    <source>
        <strain evidence="6">USDA-PBARC FA_bdor</strain>
        <tissue evidence="6">Whole organism</tissue>
    </source>
</reference>
<dbReference type="PANTHER" id="PTHR14964:SF2">
    <property type="entry name" value="NUCLEAR RECEPTOR-BINDING FACTOR 2"/>
    <property type="match status" value="1"/>
</dbReference>
<protein>
    <submittedName>
        <fullName evidence="4">NRBF2 protein</fullName>
    </submittedName>
    <submittedName>
        <fullName evidence="6">Nuclear receptor-binding factor 2</fullName>
    </submittedName>
</protein>
<dbReference type="EMBL" id="GBYB01011250">
    <property type="protein sequence ID" value="JAG81017.1"/>
    <property type="molecule type" value="Transcribed_RNA"/>
</dbReference>
<accession>A0A9R1SXF0</accession>
<dbReference type="SUPFAM" id="SSF140361">
    <property type="entry name" value="MIT domain-like"/>
    <property type="match status" value="1"/>
</dbReference>
<keyword evidence="5" id="KW-1185">Reference proteome</keyword>
<sequence length="251" mass="28436">MENSILNLAHEKQRRADVLLRSRRFEEAADCHEKVAELLAETHAQISASFVDVRPLEISNHQDNNLATSSIRSTAALESLVLQRDYHKRQAAVVRMKQAQYEEYKKTLESQQQHLKQTSKNPAKGTAETAISEKYEGSLRQAIYRTIEEQDSLICLISLPENDQPFKHPEDTNTVIEELRTANSQLRSLVESLLGQLEAKELEVLQLTQRLQNRSVDSNEEIGPGEGHSLRLTSLPPLAPLEMPLFDFTSP</sequence>